<dbReference type="Proteomes" id="UP000220341">
    <property type="component" value="Unassembled WGS sequence"/>
</dbReference>
<protein>
    <submittedName>
        <fullName evidence="2">Glyoxalase</fullName>
    </submittedName>
</protein>
<evidence type="ECO:0000259" key="1">
    <source>
        <dbReference type="PROSITE" id="PS51819"/>
    </source>
</evidence>
<reference evidence="2 3" key="1">
    <citation type="submission" date="2017-09" db="EMBL/GenBank/DDBJ databases">
        <title>Large-scale bioinformatics analysis of Bacillus genomes uncovers conserved roles of natural products in bacterial physiology.</title>
        <authorList>
            <consortium name="Agbiome Team Llc"/>
            <person name="Bleich R.M."/>
            <person name="Kirk G.J."/>
            <person name="Santa Maria K.C."/>
            <person name="Allen S.E."/>
            <person name="Farag S."/>
            <person name="Shank E.A."/>
            <person name="Bowers A."/>
        </authorList>
    </citation>
    <scope>NUCLEOTIDE SEQUENCE [LARGE SCALE GENOMIC DNA]</scope>
    <source>
        <strain evidence="2 3">AFS003013</strain>
    </source>
</reference>
<dbReference type="AlphaFoldDB" id="A0AAE5P250"/>
<dbReference type="Gene3D" id="3.10.180.10">
    <property type="entry name" value="2,3-Dihydroxybiphenyl 1,2-Dioxygenase, domain 1"/>
    <property type="match status" value="1"/>
</dbReference>
<dbReference type="InterPro" id="IPR029068">
    <property type="entry name" value="Glyas_Bleomycin-R_OHBP_Dase"/>
</dbReference>
<dbReference type="PANTHER" id="PTHR36503:SF1">
    <property type="entry name" value="BLR2520 PROTEIN"/>
    <property type="match status" value="1"/>
</dbReference>
<dbReference type="PROSITE" id="PS51819">
    <property type="entry name" value="VOC"/>
    <property type="match status" value="1"/>
</dbReference>
<proteinExistence type="predicted"/>
<dbReference type="InterPro" id="IPR037523">
    <property type="entry name" value="VOC_core"/>
</dbReference>
<accession>A0AAE5P250</accession>
<dbReference type="PANTHER" id="PTHR36503">
    <property type="entry name" value="BLR2520 PROTEIN"/>
    <property type="match status" value="1"/>
</dbReference>
<evidence type="ECO:0000313" key="2">
    <source>
        <dbReference type="EMBL" id="PES30844.1"/>
    </source>
</evidence>
<evidence type="ECO:0000313" key="3">
    <source>
        <dbReference type="Proteomes" id="UP000220341"/>
    </source>
</evidence>
<dbReference type="SUPFAM" id="SSF54593">
    <property type="entry name" value="Glyoxalase/Bleomycin resistance protein/Dihydroxybiphenyl dioxygenase"/>
    <property type="match status" value="1"/>
</dbReference>
<dbReference type="EMBL" id="NTYW01000059">
    <property type="protein sequence ID" value="PES30844.1"/>
    <property type="molecule type" value="Genomic_DNA"/>
</dbReference>
<gene>
    <name evidence="2" type="ORF">CN497_23690</name>
</gene>
<comment type="caution">
    <text evidence="2">The sequence shown here is derived from an EMBL/GenBank/DDBJ whole genome shotgun (WGS) entry which is preliminary data.</text>
</comment>
<sequence length="151" mass="16967">MNRLNLITLGVKDMVESLNFYRNGLGFEVVVYGDETNPDVIFFNNAGTKISLFQLDRLMKDINETNPPSVQGGFGGITLAYNGKSKEEVDEVFLLAEKAGAKIVKEPETVFWGGYSGYSGYFQDPNGFYWEVAYGEDWEFDKNDMLIISKG</sequence>
<name>A0AAE5P250_PRIMG</name>
<dbReference type="Pfam" id="PF00903">
    <property type="entry name" value="Glyoxalase"/>
    <property type="match status" value="1"/>
</dbReference>
<dbReference type="RefSeq" id="WP_098278879.1">
    <property type="nucleotide sequence ID" value="NZ_JAVDWZ010000010.1"/>
</dbReference>
<feature type="domain" description="VOC" evidence="1">
    <location>
        <begin position="3"/>
        <end position="135"/>
    </location>
</feature>
<organism evidence="2 3">
    <name type="scientific">Priestia megaterium</name>
    <name type="common">Bacillus megaterium</name>
    <dbReference type="NCBI Taxonomy" id="1404"/>
    <lineage>
        <taxon>Bacteria</taxon>
        <taxon>Bacillati</taxon>
        <taxon>Bacillota</taxon>
        <taxon>Bacilli</taxon>
        <taxon>Bacillales</taxon>
        <taxon>Bacillaceae</taxon>
        <taxon>Priestia</taxon>
    </lineage>
</organism>
<dbReference type="InterPro" id="IPR004360">
    <property type="entry name" value="Glyas_Fos-R_dOase_dom"/>
</dbReference>